<feature type="non-terminal residue" evidence="5">
    <location>
        <position position="1017"/>
    </location>
</feature>
<proteinExistence type="inferred from homology"/>
<evidence type="ECO:0000256" key="2">
    <source>
        <dbReference type="ARBA" id="ARBA00023242"/>
    </source>
</evidence>
<feature type="compositionally biased region" description="Polar residues" evidence="4">
    <location>
        <begin position="813"/>
        <end position="822"/>
    </location>
</feature>
<evidence type="ECO:0000256" key="4">
    <source>
        <dbReference type="SAM" id="MobiDB-lite"/>
    </source>
</evidence>
<evidence type="ECO:0000256" key="3">
    <source>
        <dbReference type="ARBA" id="ARBA00034483"/>
    </source>
</evidence>
<feature type="compositionally biased region" description="Polar residues" evidence="4">
    <location>
        <begin position="397"/>
        <end position="412"/>
    </location>
</feature>
<dbReference type="SMART" id="SM00028">
    <property type="entry name" value="TPR"/>
    <property type="match status" value="8"/>
</dbReference>
<feature type="region of interest" description="Disordered" evidence="4">
    <location>
        <begin position="804"/>
        <end position="824"/>
    </location>
</feature>
<dbReference type="InterPro" id="IPR011990">
    <property type="entry name" value="TPR-like_helical_dom_sf"/>
</dbReference>
<dbReference type="GO" id="GO:0044666">
    <property type="term" value="C:MLL3/4 complex"/>
    <property type="evidence" value="ECO:0007669"/>
    <property type="project" value="TreeGrafter"/>
</dbReference>
<protein>
    <submittedName>
        <fullName evidence="5">Lysine-specific demethylase 6A isoform X1</fullName>
    </submittedName>
</protein>
<dbReference type="SUPFAM" id="SSF48452">
    <property type="entry name" value="TPR-like"/>
    <property type="match status" value="2"/>
</dbReference>
<gene>
    <name evidence="5" type="ORF">PACLA_8A014908</name>
</gene>
<comment type="subcellular location">
    <subcellularLocation>
        <location evidence="1">Nucleus</location>
    </subcellularLocation>
</comment>
<evidence type="ECO:0000313" key="5">
    <source>
        <dbReference type="EMBL" id="CAB3996533.1"/>
    </source>
</evidence>
<feature type="compositionally biased region" description="Low complexity" evidence="4">
    <location>
        <begin position="413"/>
        <end position="566"/>
    </location>
</feature>
<comment type="similarity">
    <text evidence="3">Belongs to the UTX family.</text>
</comment>
<dbReference type="GO" id="GO:0010468">
    <property type="term" value="P:regulation of gene expression"/>
    <property type="evidence" value="ECO:0007669"/>
    <property type="project" value="TreeGrafter"/>
</dbReference>
<dbReference type="AlphaFoldDB" id="A0A7D9DXS8"/>
<accession>A0A7D9DXS8</accession>
<dbReference type="Pfam" id="PF13432">
    <property type="entry name" value="TPR_16"/>
    <property type="match status" value="1"/>
</dbReference>
<dbReference type="GO" id="GO:0031490">
    <property type="term" value="F:chromatin DNA binding"/>
    <property type="evidence" value="ECO:0007669"/>
    <property type="project" value="TreeGrafter"/>
</dbReference>
<dbReference type="InterPro" id="IPR019734">
    <property type="entry name" value="TPR_rpt"/>
</dbReference>
<dbReference type="Pfam" id="PF00515">
    <property type="entry name" value="TPR_1"/>
    <property type="match status" value="1"/>
</dbReference>
<name>A0A7D9DXS8_PARCT</name>
<feature type="region of interest" description="Disordered" evidence="4">
    <location>
        <begin position="397"/>
        <end position="644"/>
    </location>
</feature>
<feature type="region of interest" description="Disordered" evidence="4">
    <location>
        <begin position="845"/>
        <end position="875"/>
    </location>
</feature>
<dbReference type="PANTHER" id="PTHR14017:SF1">
    <property type="entry name" value="LD02225P"/>
    <property type="match status" value="1"/>
</dbReference>
<reference evidence="5" key="1">
    <citation type="submission" date="2020-04" db="EMBL/GenBank/DDBJ databases">
        <authorList>
            <person name="Alioto T."/>
            <person name="Alioto T."/>
            <person name="Gomez Garrido J."/>
        </authorList>
    </citation>
    <scope>NUCLEOTIDE SEQUENCE</scope>
    <source>
        <strain evidence="5">A484AB</strain>
    </source>
</reference>
<evidence type="ECO:0000256" key="1">
    <source>
        <dbReference type="ARBA" id="ARBA00004123"/>
    </source>
</evidence>
<dbReference type="InterPro" id="IPR051630">
    <property type="entry name" value="Corepressor-Demethylase"/>
</dbReference>
<dbReference type="OrthoDB" id="418911at2759"/>
<comment type="caution">
    <text evidence="5">The sequence shown here is derived from an EMBL/GenBank/DDBJ whole genome shotgun (WGS) entry which is preliminary data.</text>
</comment>
<dbReference type="PANTHER" id="PTHR14017">
    <property type="entry name" value="LYSINE-SPECIFIC DEMETHYLASE"/>
    <property type="match status" value="1"/>
</dbReference>
<feature type="compositionally biased region" description="Polar residues" evidence="4">
    <location>
        <begin position="571"/>
        <end position="582"/>
    </location>
</feature>
<sequence>MVEVLTEQELEFLDAYDSRLFGFLRLTEAICENLDITHKSLLSKGIRHYDSTLIKEGTQANPNIYCKLGHFHLLLEDYVKALSAYQKFFSIQGDYWKDAPFLYGLGIVYFHYGAYMWTIKAFQQVLYIDPGFTRSNEIHLKLGMMFKMQGNYEASMKHFHQALLDSHPCSLSKFEIQFHIGHLYEMQHKCENARETYEAVAQSENVPNDVKSNVYKQLGWMFFTKEQLGERQTRLQVAVQYLQKAIESDNTSGASWYLLGRCYAVQGKVHDAFTAYRHAIDKSDASADTWCSIGVLYQQQNQPMDALQAYICAVQLDPYHAASWTDLGILYEACGQPLDAVKCYNAAKRCGASSPALDARIKLIQAQADLSPNMNPQTKSLPLIEEAWKMPIPAELTSRTKSAKSQPQESTVQHPSTSSTTHQAQQPTHQPQHAATQQQHPAAPQQQHPTAPQQQQQQQHVITQQQHPTAPQQQQQQQHVITQQQHPTAPQQQQHPSAPQQQQQQHPTAPQQQHPTAPQQQHPTTPQQQQQQHPAAPQQQQHVITQQQQQQHVTTQQQHVTTQHQHVLPHLNQNPQLQPSKYTSHHPQQRQVHQHPLFNSHVGASSQSSSPFLHPASTTHFPNGSTRLPPTSSQTDPVTSRGRNEQYAVQPTNMHYQTQSHGNTTDLHTMQHHHAAGNFPHPVHTLSISNSHHTPSGFTSTPTVQTFLTPSTSMHSNLPTSHVSSTVSPAVVQRSSTVTTTSNIPPSLVDFQVDPDTGLPLSIINLQNGGMLRSTPTPVPRPVSEGIETQDTLSGMLITSRDPVLSAGPLMSEPSTSNTPTQPLTVNVSTLSSVSVSSPPLISPSLMSPGLSSPTRHYSLLSPSELKKSSQQGTGLSGLGSVKVSLLLEPGALPQPPTLPQHPCPVEKLSPPTPSIRVETKSEAYSPELQNLCLSPSQPITVIRGLDKALGIDLGLFSTKALLDAHADHEVEVRTQKQQLSEENIDDEGRKVWLCESSRSYSTIAKYAQYQATTFQE</sequence>
<feature type="compositionally biased region" description="Polar residues" evidence="4">
    <location>
        <begin position="602"/>
        <end position="638"/>
    </location>
</feature>
<dbReference type="Proteomes" id="UP001152795">
    <property type="component" value="Unassembled WGS sequence"/>
</dbReference>
<dbReference type="PROSITE" id="PS50005">
    <property type="entry name" value="TPR"/>
    <property type="match status" value="3"/>
</dbReference>
<dbReference type="Gene3D" id="1.25.40.10">
    <property type="entry name" value="Tetratricopeptide repeat domain"/>
    <property type="match status" value="2"/>
</dbReference>
<dbReference type="GO" id="GO:0000978">
    <property type="term" value="F:RNA polymerase II cis-regulatory region sequence-specific DNA binding"/>
    <property type="evidence" value="ECO:0007669"/>
    <property type="project" value="TreeGrafter"/>
</dbReference>
<organism evidence="5 6">
    <name type="scientific">Paramuricea clavata</name>
    <name type="common">Red gorgonian</name>
    <name type="synonym">Violescent sea-whip</name>
    <dbReference type="NCBI Taxonomy" id="317549"/>
    <lineage>
        <taxon>Eukaryota</taxon>
        <taxon>Metazoa</taxon>
        <taxon>Cnidaria</taxon>
        <taxon>Anthozoa</taxon>
        <taxon>Octocorallia</taxon>
        <taxon>Malacalcyonacea</taxon>
        <taxon>Plexauridae</taxon>
        <taxon>Paramuricea</taxon>
    </lineage>
</organism>
<dbReference type="Gene3D" id="2.60.120.650">
    <property type="entry name" value="Cupin"/>
    <property type="match status" value="1"/>
</dbReference>
<evidence type="ECO:0000313" key="6">
    <source>
        <dbReference type="Proteomes" id="UP001152795"/>
    </source>
</evidence>
<keyword evidence="2" id="KW-0539">Nucleus</keyword>
<dbReference type="EMBL" id="CACRXK020002889">
    <property type="protein sequence ID" value="CAB3996533.1"/>
    <property type="molecule type" value="Genomic_DNA"/>
</dbReference>
<keyword evidence="6" id="KW-1185">Reference proteome</keyword>